<keyword evidence="3" id="KW-1185">Reference proteome</keyword>
<dbReference type="Gene3D" id="1.10.10.10">
    <property type="entry name" value="Winged helix-like DNA-binding domain superfamily/Winged helix DNA-binding domain"/>
    <property type="match status" value="1"/>
</dbReference>
<evidence type="ECO:0000313" key="2">
    <source>
        <dbReference type="EMBL" id="RZS34413.1"/>
    </source>
</evidence>
<dbReference type="OrthoDB" id="4807076at2"/>
<comment type="caution">
    <text evidence="2">The sequence shown here is derived from an EMBL/GenBank/DDBJ whole genome shotgun (WGS) entry which is preliminary data.</text>
</comment>
<evidence type="ECO:0000313" key="3">
    <source>
        <dbReference type="Proteomes" id="UP000294257"/>
    </source>
</evidence>
<evidence type="ECO:0000259" key="1">
    <source>
        <dbReference type="PROSITE" id="PS50995"/>
    </source>
</evidence>
<keyword evidence="2" id="KW-0238">DNA-binding</keyword>
<dbReference type="InterPro" id="IPR036388">
    <property type="entry name" value="WH-like_DNA-bd_sf"/>
</dbReference>
<reference evidence="2 3" key="1">
    <citation type="submission" date="2019-02" db="EMBL/GenBank/DDBJ databases">
        <title>Genomic Encyclopedia of Type Strains, Phase IV (KMG-IV): sequencing the most valuable type-strain genomes for metagenomic binning, comparative biology and taxonomic classification.</title>
        <authorList>
            <person name="Goeker M."/>
        </authorList>
    </citation>
    <scope>NUCLEOTIDE SEQUENCE [LARGE SCALE GENOMIC DNA]</scope>
    <source>
        <strain evidence="2 3">DSM 101727</strain>
    </source>
</reference>
<sequence length="142" mass="15691">MDGVTTSRSARADGETCGLVTRLSHQLADHIRKRAATLDLTSPQAIALRELTEPMPMRALAVRMSCEPSNVTFVIDKLEQQGYVERTPDPDDRRAKLLVLTPSGTKLRTKLVAVLTEESPLGTLSDNERTTLHKLLQRALES</sequence>
<dbReference type="PROSITE" id="PS50995">
    <property type="entry name" value="HTH_MARR_2"/>
    <property type="match status" value="1"/>
</dbReference>
<dbReference type="InterPro" id="IPR036390">
    <property type="entry name" value="WH_DNA-bd_sf"/>
</dbReference>
<dbReference type="Pfam" id="PF01047">
    <property type="entry name" value="MarR"/>
    <property type="match status" value="1"/>
</dbReference>
<name>A0A4Q7KGM9_9PSEU</name>
<feature type="domain" description="HTH marR-type" evidence="1">
    <location>
        <begin position="13"/>
        <end position="141"/>
    </location>
</feature>
<protein>
    <submittedName>
        <fullName evidence="2">DNA-binding MarR family transcriptional regulator</fullName>
    </submittedName>
</protein>
<dbReference type="Proteomes" id="UP000294257">
    <property type="component" value="Unassembled WGS sequence"/>
</dbReference>
<accession>A0A4Q7KGM9</accession>
<organism evidence="2 3">
    <name type="scientific">Herbihabitans rhizosphaerae</name>
    <dbReference type="NCBI Taxonomy" id="1872711"/>
    <lineage>
        <taxon>Bacteria</taxon>
        <taxon>Bacillati</taxon>
        <taxon>Actinomycetota</taxon>
        <taxon>Actinomycetes</taxon>
        <taxon>Pseudonocardiales</taxon>
        <taxon>Pseudonocardiaceae</taxon>
        <taxon>Herbihabitans</taxon>
    </lineage>
</organism>
<dbReference type="InterPro" id="IPR039422">
    <property type="entry name" value="MarR/SlyA-like"/>
</dbReference>
<dbReference type="GO" id="GO:0003700">
    <property type="term" value="F:DNA-binding transcription factor activity"/>
    <property type="evidence" value="ECO:0007669"/>
    <property type="project" value="InterPro"/>
</dbReference>
<dbReference type="GO" id="GO:0003677">
    <property type="term" value="F:DNA binding"/>
    <property type="evidence" value="ECO:0007669"/>
    <property type="project" value="UniProtKB-KW"/>
</dbReference>
<dbReference type="EMBL" id="SGWQ01000009">
    <property type="protein sequence ID" value="RZS34413.1"/>
    <property type="molecule type" value="Genomic_DNA"/>
</dbReference>
<dbReference type="PANTHER" id="PTHR33164:SF99">
    <property type="entry name" value="MARR FAMILY REGULATORY PROTEIN"/>
    <property type="match status" value="1"/>
</dbReference>
<proteinExistence type="predicted"/>
<gene>
    <name evidence="2" type="ORF">EV193_109204</name>
</gene>
<dbReference type="SMART" id="SM00347">
    <property type="entry name" value="HTH_MARR"/>
    <property type="match status" value="1"/>
</dbReference>
<dbReference type="PANTHER" id="PTHR33164">
    <property type="entry name" value="TRANSCRIPTIONAL REGULATOR, MARR FAMILY"/>
    <property type="match status" value="1"/>
</dbReference>
<dbReference type="GO" id="GO:0006950">
    <property type="term" value="P:response to stress"/>
    <property type="evidence" value="ECO:0007669"/>
    <property type="project" value="TreeGrafter"/>
</dbReference>
<dbReference type="InterPro" id="IPR000835">
    <property type="entry name" value="HTH_MarR-typ"/>
</dbReference>
<dbReference type="AlphaFoldDB" id="A0A4Q7KGM9"/>
<dbReference type="SUPFAM" id="SSF46785">
    <property type="entry name" value="Winged helix' DNA-binding domain"/>
    <property type="match status" value="1"/>
</dbReference>
<dbReference type="PRINTS" id="PR00598">
    <property type="entry name" value="HTHMARR"/>
</dbReference>